<dbReference type="PROSITE" id="PS51192">
    <property type="entry name" value="HELICASE_ATP_BIND_1"/>
    <property type="match status" value="1"/>
</dbReference>
<evidence type="ECO:0000256" key="2">
    <source>
        <dbReference type="ARBA" id="ARBA00022705"/>
    </source>
</evidence>
<name>A0ABY4W0T9_9BURK</name>
<evidence type="ECO:0000256" key="1">
    <source>
        <dbReference type="ARBA" id="ARBA00022515"/>
    </source>
</evidence>
<dbReference type="Pfam" id="PF18319">
    <property type="entry name" value="Zn_ribbon_PriA"/>
    <property type="match status" value="1"/>
</dbReference>
<feature type="binding site" evidence="11">
    <location>
        <position position="513"/>
    </location>
    <ligand>
        <name>Zn(2+)</name>
        <dbReference type="ChEBI" id="CHEBI:29105"/>
        <label>2</label>
    </ligand>
</feature>
<dbReference type="CDD" id="cd18804">
    <property type="entry name" value="SF2_C_priA"/>
    <property type="match status" value="1"/>
</dbReference>
<evidence type="ECO:0000256" key="6">
    <source>
        <dbReference type="ARBA" id="ARBA00022806"/>
    </source>
</evidence>
<comment type="catalytic activity">
    <reaction evidence="11">
        <text>ATP + H2O = ADP + phosphate + H(+)</text>
        <dbReference type="Rhea" id="RHEA:13065"/>
        <dbReference type="ChEBI" id="CHEBI:15377"/>
        <dbReference type="ChEBI" id="CHEBI:15378"/>
        <dbReference type="ChEBI" id="CHEBI:30616"/>
        <dbReference type="ChEBI" id="CHEBI:43474"/>
        <dbReference type="ChEBI" id="CHEBI:456216"/>
        <dbReference type="EC" id="5.6.2.4"/>
    </reaction>
</comment>
<keyword evidence="5 11" id="KW-0378">Hydrolase</keyword>
<dbReference type="InterPro" id="IPR041236">
    <property type="entry name" value="PriA_C"/>
</dbReference>
<dbReference type="EMBL" id="CP098736">
    <property type="protein sequence ID" value="USE81749.1"/>
    <property type="molecule type" value="Genomic_DNA"/>
</dbReference>
<evidence type="ECO:0000313" key="14">
    <source>
        <dbReference type="EMBL" id="USE81749.1"/>
    </source>
</evidence>
<keyword evidence="10 11" id="KW-0413">Isomerase</keyword>
<dbReference type="NCBIfam" id="TIGR00595">
    <property type="entry name" value="priA"/>
    <property type="match status" value="1"/>
</dbReference>
<dbReference type="PANTHER" id="PTHR30580:SF0">
    <property type="entry name" value="PRIMOSOMAL PROTEIN N"/>
    <property type="match status" value="1"/>
</dbReference>
<dbReference type="Pfam" id="PF18074">
    <property type="entry name" value="PriA_C"/>
    <property type="match status" value="1"/>
</dbReference>
<keyword evidence="4 11" id="KW-0547">Nucleotide-binding</keyword>
<dbReference type="Pfam" id="PF00271">
    <property type="entry name" value="Helicase_C"/>
    <property type="match status" value="1"/>
</dbReference>
<comment type="cofactor">
    <cofactor evidence="11">
        <name>Zn(2+)</name>
        <dbReference type="ChEBI" id="CHEBI:29105"/>
    </cofactor>
    <text evidence="11">Binds 2 zinc ions per subunit.</text>
</comment>
<feature type="binding site" evidence="11">
    <location>
        <position position="534"/>
    </location>
    <ligand>
        <name>Zn(2+)</name>
        <dbReference type="ChEBI" id="CHEBI:29105"/>
        <label>2</label>
    </ligand>
</feature>
<feature type="region of interest" description="Disordered" evidence="12">
    <location>
        <begin position="209"/>
        <end position="258"/>
    </location>
</feature>
<dbReference type="HAMAP" id="MF_00983">
    <property type="entry name" value="PriA"/>
    <property type="match status" value="1"/>
</dbReference>
<keyword evidence="6 11" id="KW-0347">Helicase</keyword>
<evidence type="ECO:0000256" key="12">
    <source>
        <dbReference type="SAM" id="MobiDB-lite"/>
    </source>
</evidence>
<keyword evidence="3 11" id="KW-0479">Metal-binding</keyword>
<dbReference type="InterPro" id="IPR027417">
    <property type="entry name" value="P-loop_NTPase"/>
</dbReference>
<dbReference type="InterPro" id="IPR005259">
    <property type="entry name" value="PriA"/>
</dbReference>
<proteinExistence type="inferred from homology"/>
<feature type="binding site" evidence="11">
    <location>
        <position position="547"/>
    </location>
    <ligand>
        <name>Zn(2+)</name>
        <dbReference type="ChEBI" id="CHEBI:29105"/>
        <label>1</label>
    </ligand>
</feature>
<dbReference type="Gene3D" id="3.40.50.300">
    <property type="entry name" value="P-loop containing nucleotide triphosphate hydrolases"/>
    <property type="match status" value="2"/>
</dbReference>
<keyword evidence="15" id="KW-1185">Reference proteome</keyword>
<dbReference type="InterPro" id="IPR040498">
    <property type="entry name" value="PriA_CRR"/>
</dbReference>
<sequence>MTEAEIEGAAAPLVQIALDTPADDRFDYLNADLDGGLVRPGEVVAVPFGRREMVGVAIAGTDRSEVPADRLRPVSQRLAWLPPLNAHWLALAAFAAAYYHRRLGEVILPALPPGLRDAQAWPRLAARARTERFRLRDGCAEALLATVPPRARSVGALAKALIDAASQGQWLTQQGARALCTAAPARLAQWTEAGWVERETVDRPLLTAAEPQESTGQGEPGEPGSPDEPANTAATSTAPIPSVTPSPATPSPVSPIPALHPEQRQAVDAIAAATGFAPFLLHGVTGSGKTEVYLHAIAATLARDPAAQVLMLVPEINLTPQLQARIAARFPAAPLAVLHSGMADQERTLHWLAAHRGEARIVLGTRMAVMASLPALALIVVDEEHDTSYKQQEGLRYSARDLAVWRAKQLAIPVVLGSATPSMESWWRAEQGAYRKLVLRERAQAEAVLPTVRLIDLNHERQRQRPLYEGLSAPLLQAIEARLARGEQSLLFLNRRGYAPVIACDSCGWLSGCPRCSAYLVLHRPERCLRCHHCGFEARIPHHCPDCGNVDIAPLGRGTQRIEEALAACFPQARIARIDADSTRRKGSAQAMFDEVHAGEVDILVGTQMIAKGHDFQRVTLVGIVHPDAAMFSHDFRAAEHLFASLMQVSGRAGRAGLAGEVLIQTRYPDAPALQALVRHDYDGFAATQLRERRQAGLPPFVHQVLVTAEHGQLQRALDFLHAARDRADGIALGAEVQLHDPVPMSMVRIANRERAQMLLESGSRMALQRFVGEWTQTFGEIGATVKGVRWQLEIDPLRI</sequence>
<accession>A0ABY4W0T9</accession>
<evidence type="ECO:0000256" key="9">
    <source>
        <dbReference type="ARBA" id="ARBA00023125"/>
    </source>
</evidence>
<dbReference type="EC" id="5.6.2.4" evidence="11"/>
<evidence type="ECO:0000256" key="3">
    <source>
        <dbReference type="ARBA" id="ARBA00022723"/>
    </source>
</evidence>
<feature type="compositionally biased region" description="Low complexity" evidence="12">
    <location>
        <begin position="210"/>
        <end position="241"/>
    </location>
</feature>
<organism evidence="14 15">
    <name type="scientific">Cupriavidus gilardii</name>
    <dbReference type="NCBI Taxonomy" id="82541"/>
    <lineage>
        <taxon>Bacteria</taxon>
        <taxon>Pseudomonadati</taxon>
        <taxon>Pseudomonadota</taxon>
        <taxon>Betaproteobacteria</taxon>
        <taxon>Burkholderiales</taxon>
        <taxon>Burkholderiaceae</taxon>
        <taxon>Cupriavidus</taxon>
    </lineage>
</organism>
<feature type="compositionally biased region" description="Pro residues" evidence="12">
    <location>
        <begin position="242"/>
        <end position="255"/>
    </location>
</feature>
<feature type="binding site" evidence="11">
    <location>
        <position position="504"/>
    </location>
    <ligand>
        <name>Zn(2+)</name>
        <dbReference type="ChEBI" id="CHEBI:29105"/>
        <label>1</label>
    </ligand>
</feature>
<evidence type="ECO:0000256" key="7">
    <source>
        <dbReference type="ARBA" id="ARBA00022833"/>
    </source>
</evidence>
<dbReference type="SUPFAM" id="SSF52540">
    <property type="entry name" value="P-loop containing nucleoside triphosphate hydrolases"/>
    <property type="match status" value="1"/>
</dbReference>
<evidence type="ECO:0000256" key="8">
    <source>
        <dbReference type="ARBA" id="ARBA00022840"/>
    </source>
</evidence>
<dbReference type="RefSeq" id="WP_252253943.1">
    <property type="nucleotide sequence ID" value="NZ_CP098736.1"/>
</dbReference>
<dbReference type="Pfam" id="PF00270">
    <property type="entry name" value="DEAD"/>
    <property type="match status" value="1"/>
</dbReference>
<feature type="domain" description="Helicase ATP-binding" evidence="13">
    <location>
        <begin position="270"/>
        <end position="439"/>
    </location>
</feature>
<evidence type="ECO:0000313" key="15">
    <source>
        <dbReference type="Proteomes" id="UP001056648"/>
    </source>
</evidence>
<dbReference type="SMART" id="SM00490">
    <property type="entry name" value="HELICc"/>
    <property type="match status" value="1"/>
</dbReference>
<dbReference type="InterPro" id="IPR042115">
    <property type="entry name" value="PriA_3primeBD_sf"/>
</dbReference>
<dbReference type="NCBIfam" id="NF004067">
    <property type="entry name" value="PRK05580.1-4"/>
    <property type="match status" value="1"/>
</dbReference>
<evidence type="ECO:0000256" key="5">
    <source>
        <dbReference type="ARBA" id="ARBA00022801"/>
    </source>
</evidence>
<keyword evidence="1 11" id="KW-0639">Primosome</keyword>
<dbReference type="InterPro" id="IPR001650">
    <property type="entry name" value="Helicase_C-like"/>
</dbReference>
<dbReference type="InterPro" id="IPR041222">
    <property type="entry name" value="PriA_3primeBD"/>
</dbReference>
<evidence type="ECO:0000256" key="11">
    <source>
        <dbReference type="HAMAP-Rule" id="MF_00983"/>
    </source>
</evidence>
<comment type="subunit">
    <text evidence="11">Component of the replication restart primosome.</text>
</comment>
<feature type="binding site" evidence="11">
    <location>
        <position position="544"/>
    </location>
    <ligand>
        <name>Zn(2+)</name>
        <dbReference type="ChEBI" id="CHEBI:29105"/>
        <label>1</label>
    </ligand>
</feature>
<dbReference type="SMART" id="SM00487">
    <property type="entry name" value="DEXDc"/>
    <property type="match status" value="1"/>
</dbReference>
<feature type="binding site" evidence="11">
    <location>
        <position position="516"/>
    </location>
    <ligand>
        <name>Zn(2+)</name>
        <dbReference type="ChEBI" id="CHEBI:29105"/>
        <label>2</label>
    </ligand>
</feature>
<dbReference type="Proteomes" id="UP001056648">
    <property type="component" value="Chromosome 2"/>
</dbReference>
<feature type="binding site" evidence="11">
    <location>
        <position position="531"/>
    </location>
    <ligand>
        <name>Zn(2+)</name>
        <dbReference type="ChEBI" id="CHEBI:29105"/>
        <label>2</label>
    </ligand>
</feature>
<gene>
    <name evidence="11" type="primary">priA</name>
    <name evidence="14" type="ORF">NDR89_10595</name>
</gene>
<keyword evidence="9 11" id="KW-0238">DNA-binding</keyword>
<dbReference type="Pfam" id="PF17764">
    <property type="entry name" value="PriA_3primeBD"/>
    <property type="match status" value="1"/>
</dbReference>
<keyword evidence="7 11" id="KW-0862">Zinc</keyword>
<keyword evidence="8 11" id="KW-0067">ATP-binding</keyword>
<dbReference type="Gene3D" id="3.40.1440.60">
    <property type="entry name" value="PriA, 3(prime) DNA-binding domain"/>
    <property type="match status" value="1"/>
</dbReference>
<reference evidence="14" key="1">
    <citation type="submission" date="2022-06" db="EMBL/GenBank/DDBJ databases">
        <title>Complete genome sequence and characterization of Cupriavidus gilardii QJ1 isolated from contaminating cells.</title>
        <authorList>
            <person name="Qi J."/>
        </authorList>
    </citation>
    <scope>NUCLEOTIDE SEQUENCE</scope>
    <source>
        <strain evidence="14">QJ1</strain>
    </source>
</reference>
<comment type="function">
    <text evidence="11">Initiates the restart of stalled replication forks, which reloads the replicative helicase on sites other than the origin of replication. Recognizes and binds to abandoned replication forks and remodels them to uncover a helicase loading site. Promotes assembly of the primosome at these replication forks.</text>
</comment>
<evidence type="ECO:0000256" key="10">
    <source>
        <dbReference type="ARBA" id="ARBA00023235"/>
    </source>
</evidence>
<feature type="binding site" evidence="11">
    <location>
        <position position="507"/>
    </location>
    <ligand>
        <name>Zn(2+)</name>
        <dbReference type="ChEBI" id="CHEBI:29105"/>
        <label>1</label>
    </ligand>
</feature>
<comment type="catalytic activity">
    <reaction evidence="11">
        <text>Couples ATP hydrolysis with the unwinding of duplex DNA by translocating in the 3'-5' direction.</text>
        <dbReference type="EC" id="5.6.2.4"/>
    </reaction>
</comment>
<dbReference type="CDD" id="cd17929">
    <property type="entry name" value="DEXHc_priA"/>
    <property type="match status" value="1"/>
</dbReference>
<dbReference type="GO" id="GO:0016787">
    <property type="term" value="F:hydrolase activity"/>
    <property type="evidence" value="ECO:0007669"/>
    <property type="project" value="UniProtKB-KW"/>
</dbReference>
<dbReference type="PANTHER" id="PTHR30580">
    <property type="entry name" value="PRIMOSOMAL PROTEIN N"/>
    <property type="match status" value="1"/>
</dbReference>
<evidence type="ECO:0000256" key="4">
    <source>
        <dbReference type="ARBA" id="ARBA00022741"/>
    </source>
</evidence>
<dbReference type="InterPro" id="IPR014001">
    <property type="entry name" value="Helicase_ATP-bd"/>
</dbReference>
<evidence type="ECO:0000259" key="13">
    <source>
        <dbReference type="PROSITE" id="PS51192"/>
    </source>
</evidence>
<protein>
    <recommendedName>
        <fullName evidence="11">Replication restart protein PriA</fullName>
    </recommendedName>
    <alternativeName>
        <fullName evidence="11">ATP-dependent DNA helicase PriA</fullName>
        <ecNumber evidence="11">5.6.2.4</ecNumber>
    </alternativeName>
    <alternativeName>
        <fullName evidence="11">DNA 3'-5' helicase PriA</fullName>
    </alternativeName>
</protein>
<comment type="similarity">
    <text evidence="11">Belongs to the helicase family. PriA subfamily.</text>
</comment>
<keyword evidence="2 11" id="KW-0235">DNA replication</keyword>
<dbReference type="InterPro" id="IPR011545">
    <property type="entry name" value="DEAD/DEAH_box_helicase_dom"/>
</dbReference>